<evidence type="ECO:0000256" key="1">
    <source>
        <dbReference type="ARBA" id="ARBA00001946"/>
    </source>
</evidence>
<evidence type="ECO:0000313" key="14">
    <source>
        <dbReference type="EMBL" id="KAL3782014.1"/>
    </source>
</evidence>
<evidence type="ECO:0000256" key="5">
    <source>
        <dbReference type="ARBA" id="ARBA00022602"/>
    </source>
</evidence>
<organism evidence="14 15">
    <name type="scientific">Stephanodiscus triporus</name>
    <dbReference type="NCBI Taxonomy" id="2934178"/>
    <lineage>
        <taxon>Eukaryota</taxon>
        <taxon>Sar</taxon>
        <taxon>Stramenopiles</taxon>
        <taxon>Ochrophyta</taxon>
        <taxon>Bacillariophyta</taxon>
        <taxon>Coscinodiscophyceae</taxon>
        <taxon>Thalassiosirophycidae</taxon>
        <taxon>Stephanodiscales</taxon>
        <taxon>Stephanodiscaceae</taxon>
        <taxon>Stephanodiscus</taxon>
    </lineage>
</organism>
<proteinExistence type="inferred from homology"/>
<keyword evidence="8" id="KW-0460">Magnesium</keyword>
<evidence type="ECO:0000256" key="13">
    <source>
        <dbReference type="ARBA" id="ARBA00043219"/>
    </source>
</evidence>
<evidence type="ECO:0000256" key="6">
    <source>
        <dbReference type="ARBA" id="ARBA00022679"/>
    </source>
</evidence>
<comment type="similarity">
    <text evidence="2">Belongs to the protein prenyltransferase subunit alpha family.</text>
</comment>
<evidence type="ECO:0000256" key="11">
    <source>
        <dbReference type="ARBA" id="ARBA00042436"/>
    </source>
</evidence>
<dbReference type="GO" id="GO:0004662">
    <property type="term" value="F:CAAX-protein geranylgeranyltransferase activity"/>
    <property type="evidence" value="ECO:0007669"/>
    <property type="project" value="UniProtKB-EC"/>
</dbReference>
<dbReference type="EC" id="2.5.1.58" evidence="4"/>
<dbReference type="PANTHER" id="PTHR11129:SF1">
    <property type="entry name" value="PROTEIN FARNESYLTRANSFERASE_GERANYLGERANYLTRANSFERASE TYPE-1 SUBUNIT ALPHA"/>
    <property type="match status" value="1"/>
</dbReference>
<dbReference type="PANTHER" id="PTHR11129">
    <property type="entry name" value="PROTEIN FARNESYLTRANSFERASE ALPHA SUBUNIT/RAB GERANYLGERANYL TRANSFERASE ALPHA SUBUNIT"/>
    <property type="match status" value="1"/>
</dbReference>
<accession>A0ABD3P2N3</accession>
<dbReference type="Gene3D" id="1.25.40.120">
    <property type="entry name" value="Protein prenylyltransferase"/>
    <property type="match status" value="1"/>
</dbReference>
<evidence type="ECO:0000256" key="3">
    <source>
        <dbReference type="ARBA" id="ARBA00012700"/>
    </source>
</evidence>
<evidence type="ECO:0000256" key="2">
    <source>
        <dbReference type="ARBA" id="ARBA00006734"/>
    </source>
</evidence>
<keyword evidence="7" id="KW-0677">Repeat</keyword>
<name>A0ABD3P2N3_9STRA</name>
<dbReference type="Proteomes" id="UP001530315">
    <property type="component" value="Unassembled WGS sequence"/>
</dbReference>
<evidence type="ECO:0000256" key="8">
    <source>
        <dbReference type="ARBA" id="ARBA00022842"/>
    </source>
</evidence>
<comment type="caution">
    <text evidence="14">The sequence shown here is derived from an EMBL/GenBank/DDBJ whole genome shotgun (WGS) entry which is preliminary data.</text>
</comment>
<evidence type="ECO:0000313" key="15">
    <source>
        <dbReference type="Proteomes" id="UP001530315"/>
    </source>
</evidence>
<dbReference type="Pfam" id="PF01239">
    <property type="entry name" value="PPTA"/>
    <property type="match status" value="4"/>
</dbReference>
<evidence type="ECO:0000256" key="7">
    <source>
        <dbReference type="ARBA" id="ARBA00022737"/>
    </source>
</evidence>
<dbReference type="InterPro" id="IPR002088">
    <property type="entry name" value="Prenyl_trans_a"/>
</dbReference>
<evidence type="ECO:0000256" key="12">
    <source>
        <dbReference type="ARBA" id="ARBA00043086"/>
    </source>
</evidence>
<evidence type="ECO:0000256" key="9">
    <source>
        <dbReference type="ARBA" id="ARBA00040965"/>
    </source>
</evidence>
<comment type="cofactor">
    <cofactor evidence="1">
        <name>Mg(2+)</name>
        <dbReference type="ChEBI" id="CHEBI:18420"/>
    </cofactor>
</comment>
<dbReference type="AlphaFoldDB" id="A0ABD3P2N3"/>
<dbReference type="GO" id="GO:0004660">
    <property type="term" value="F:protein farnesyltransferase activity"/>
    <property type="evidence" value="ECO:0007669"/>
    <property type="project" value="UniProtKB-EC"/>
</dbReference>
<keyword evidence="6" id="KW-0808">Transferase</keyword>
<keyword evidence="15" id="KW-1185">Reference proteome</keyword>
<protein>
    <recommendedName>
        <fullName evidence="9">Protein farnesyltransferase/geranylgeranyltransferase type-1 subunit alpha</fullName>
        <ecNumber evidence="4">2.5.1.58</ecNumber>
        <ecNumber evidence="3">2.5.1.59</ecNumber>
    </recommendedName>
    <alternativeName>
        <fullName evidence="12">CAAX farnesyltransferase subunit alpha</fullName>
    </alternativeName>
    <alternativeName>
        <fullName evidence="11">FTase-alpha</fullName>
    </alternativeName>
    <alternativeName>
        <fullName evidence="10">Ras proteins prenyltransferase subunit alpha</fullName>
    </alternativeName>
    <alternativeName>
        <fullName evidence="13">Type I protein geranyl-geranyltransferase subunit alpha</fullName>
    </alternativeName>
</protein>
<dbReference type="PROSITE" id="PS51147">
    <property type="entry name" value="PFTA"/>
    <property type="match status" value="4"/>
</dbReference>
<sequence>MDFADLNDVEPIPQDDGPEPVCSIAYSPEFIKAYDYLRALLKADERSERALNLTTFCLKLNPANYTVWHFRRRCLISLSAETDQTPAIDVERIEKDLDFADKLGGTNPKNYQLWYHRRALLEFRFKEEGDILQVAKKELEYVDKILDDDSKNYHAWSHRQWIIKTLNKTELWSSEINYSHSKVLSDPRNNSAWNQRWFALHEGKISSVYSNDRSAVLSLEKAKEEASYALYGADLDPFNESPWRYLVGILMEQWRSAKRGRDADDIAKVTGLIQENIGKIREMKKSWEEKRPNDHSSGSSASLLSALVDLLEIFTDAKESLTEAKALLGKLMLEDPVRRKYWLKREKHITKLLVSIEQKENNAV</sequence>
<evidence type="ECO:0000256" key="10">
    <source>
        <dbReference type="ARBA" id="ARBA00041392"/>
    </source>
</evidence>
<reference evidence="14 15" key="1">
    <citation type="submission" date="2024-10" db="EMBL/GenBank/DDBJ databases">
        <title>Updated reference genomes for cyclostephanoid diatoms.</title>
        <authorList>
            <person name="Roberts W.R."/>
            <person name="Alverson A.J."/>
        </authorList>
    </citation>
    <scope>NUCLEOTIDE SEQUENCE [LARGE SCALE GENOMIC DNA]</scope>
    <source>
        <strain evidence="14 15">AJA276-08</strain>
    </source>
</reference>
<evidence type="ECO:0000256" key="4">
    <source>
        <dbReference type="ARBA" id="ARBA00012702"/>
    </source>
</evidence>
<dbReference type="EC" id="2.5.1.59" evidence="3"/>
<gene>
    <name evidence="14" type="ORF">ACHAW5_004533</name>
</gene>
<dbReference type="EMBL" id="JALLAZ020001038">
    <property type="protein sequence ID" value="KAL3782014.1"/>
    <property type="molecule type" value="Genomic_DNA"/>
</dbReference>
<dbReference type="SUPFAM" id="SSF48439">
    <property type="entry name" value="Protein prenylyltransferase"/>
    <property type="match status" value="1"/>
</dbReference>
<keyword evidence="5" id="KW-0637">Prenyltransferase</keyword>